<feature type="region of interest" description="Disordered" evidence="17">
    <location>
        <begin position="1088"/>
        <end position="1107"/>
    </location>
</feature>
<comment type="cofactor">
    <cofactor evidence="1">
        <name>Mn(2+)</name>
        <dbReference type="ChEBI" id="CHEBI:29035"/>
    </cofactor>
</comment>
<feature type="compositionally biased region" description="Basic and acidic residues" evidence="17">
    <location>
        <begin position="635"/>
        <end position="657"/>
    </location>
</feature>
<keyword evidence="19" id="KW-1185">Reference proteome</keyword>
<comment type="catalytic activity">
    <reaction evidence="14">
        <text>L-tyrosyl-[glycogenin] + UDP-alpha-D-glucose = alpha-D-glucosyl-L-tyrosyl-[glycogenin] + UDP + H(+)</text>
        <dbReference type="Rhea" id="RHEA:23360"/>
        <dbReference type="Rhea" id="RHEA-COMP:14604"/>
        <dbReference type="Rhea" id="RHEA-COMP:14605"/>
        <dbReference type="ChEBI" id="CHEBI:15378"/>
        <dbReference type="ChEBI" id="CHEBI:46858"/>
        <dbReference type="ChEBI" id="CHEBI:58223"/>
        <dbReference type="ChEBI" id="CHEBI:58885"/>
        <dbReference type="ChEBI" id="CHEBI:140573"/>
        <dbReference type="EC" id="2.4.1.186"/>
    </reaction>
</comment>
<feature type="region of interest" description="Disordered" evidence="17">
    <location>
        <begin position="781"/>
        <end position="804"/>
    </location>
</feature>
<dbReference type="InterPro" id="IPR023476">
    <property type="entry name" value="Pep_tRNA_hydro_II_dom_sf"/>
</dbReference>
<feature type="coiled-coil region" evidence="16">
    <location>
        <begin position="1308"/>
        <end position="1346"/>
    </location>
</feature>
<feature type="region of interest" description="Disordered" evidence="17">
    <location>
        <begin position="595"/>
        <end position="757"/>
    </location>
</feature>
<feature type="region of interest" description="Disordered" evidence="17">
    <location>
        <begin position="1457"/>
        <end position="1514"/>
    </location>
</feature>
<evidence type="ECO:0000256" key="16">
    <source>
        <dbReference type="SAM" id="Coils"/>
    </source>
</evidence>
<dbReference type="GO" id="GO:0046872">
    <property type="term" value="F:metal ion binding"/>
    <property type="evidence" value="ECO:0007669"/>
    <property type="project" value="UniProtKB-KW"/>
</dbReference>
<comment type="similarity">
    <text evidence="10">Belongs to the PTH2 family.</text>
</comment>
<dbReference type="GO" id="GO:0008466">
    <property type="term" value="F:glycogenin glucosyltransferase activity"/>
    <property type="evidence" value="ECO:0007669"/>
    <property type="project" value="UniProtKB-EC"/>
</dbReference>
<protein>
    <submittedName>
        <fullName evidence="18">Uncharacterized protein</fullName>
    </submittedName>
</protein>
<dbReference type="SUPFAM" id="SSF53448">
    <property type="entry name" value="Nucleotide-diphospho-sugar transferases"/>
    <property type="match status" value="1"/>
</dbReference>
<keyword evidence="3" id="KW-0963">Cytoplasm</keyword>
<name>A0A0B7N8D3_9FUNG</name>
<feature type="compositionally biased region" description="Basic and acidic residues" evidence="17">
    <location>
        <begin position="1039"/>
        <end position="1048"/>
    </location>
</feature>
<dbReference type="CDD" id="cd02537">
    <property type="entry name" value="GT8_Glycogenin"/>
    <property type="match status" value="1"/>
</dbReference>
<dbReference type="OrthoDB" id="2014201at2759"/>
<keyword evidence="9" id="KW-0464">Manganese</keyword>
<dbReference type="InterPro" id="IPR002495">
    <property type="entry name" value="Glyco_trans_8"/>
</dbReference>
<evidence type="ECO:0000256" key="15">
    <source>
        <dbReference type="ARBA" id="ARBA00057883"/>
    </source>
</evidence>
<feature type="region of interest" description="Disordered" evidence="17">
    <location>
        <begin position="1039"/>
        <end position="1059"/>
    </location>
</feature>
<keyword evidence="5" id="KW-0479">Metal-binding</keyword>
<dbReference type="InterPro" id="IPR002833">
    <property type="entry name" value="PTH2"/>
</dbReference>
<dbReference type="InterPro" id="IPR050587">
    <property type="entry name" value="GNT1/Glycosyltrans_8"/>
</dbReference>
<evidence type="ECO:0000256" key="10">
    <source>
        <dbReference type="ARBA" id="ARBA00038050"/>
    </source>
</evidence>
<evidence type="ECO:0000256" key="5">
    <source>
        <dbReference type="ARBA" id="ARBA00022723"/>
    </source>
</evidence>
<reference evidence="18 19" key="1">
    <citation type="submission" date="2014-09" db="EMBL/GenBank/DDBJ databases">
        <authorList>
            <person name="Ellenberger Sabrina"/>
        </authorList>
    </citation>
    <scope>NUCLEOTIDE SEQUENCE [LARGE SCALE GENOMIC DNA]</scope>
    <source>
        <strain evidence="18 19">CBS 412.66</strain>
    </source>
</reference>
<comment type="similarity">
    <text evidence="11">Belongs to the glycosyltransferase 8 family. Glycogenin subfamily.</text>
</comment>
<dbReference type="NCBIfam" id="TIGR00283">
    <property type="entry name" value="arch_pth2"/>
    <property type="match status" value="1"/>
</dbReference>
<dbReference type="FunFam" id="3.40.1490.10:FF:000001">
    <property type="entry name" value="Peptidyl-tRNA hydrolase 2"/>
    <property type="match status" value="1"/>
</dbReference>
<keyword evidence="16" id="KW-0175">Coiled coil</keyword>
<feature type="region of interest" description="Disordered" evidence="17">
    <location>
        <begin position="464"/>
        <end position="516"/>
    </location>
</feature>
<dbReference type="Pfam" id="PF01501">
    <property type="entry name" value="Glyco_transf_8"/>
    <property type="match status" value="2"/>
</dbReference>
<dbReference type="Gene3D" id="3.40.1490.10">
    <property type="entry name" value="Bit1"/>
    <property type="match status" value="1"/>
</dbReference>
<gene>
    <name evidence="18" type="primary">PARPA_05565.1 scaffold 18670</name>
</gene>
<feature type="compositionally biased region" description="Low complexity" evidence="17">
    <location>
        <begin position="863"/>
        <end position="888"/>
    </location>
</feature>
<dbReference type="Pfam" id="PF01981">
    <property type="entry name" value="PTH2"/>
    <property type="match status" value="1"/>
</dbReference>
<keyword evidence="8" id="KW-0325">Glycoprotein</keyword>
<evidence type="ECO:0000256" key="3">
    <source>
        <dbReference type="ARBA" id="ARBA00022490"/>
    </source>
</evidence>
<dbReference type="FunFam" id="3.90.550.10:FF:000092">
    <property type="entry name" value="Glycogenin 2"/>
    <property type="match status" value="1"/>
</dbReference>
<evidence type="ECO:0000256" key="8">
    <source>
        <dbReference type="ARBA" id="ARBA00023180"/>
    </source>
</evidence>
<dbReference type="Gene3D" id="3.90.550.10">
    <property type="entry name" value="Spore Coat Polysaccharide Biosynthesis Protein SpsA, Chain A"/>
    <property type="match status" value="1"/>
</dbReference>
<evidence type="ECO:0000313" key="19">
    <source>
        <dbReference type="Proteomes" id="UP000054107"/>
    </source>
</evidence>
<evidence type="ECO:0000256" key="1">
    <source>
        <dbReference type="ARBA" id="ARBA00001936"/>
    </source>
</evidence>
<sequence length="1514" mass="171492">MVSITVITAITSLVTGYLIGKYTSRNVDVPAVQDAIIHKEKEEEDSEEELDALPESQIDVNKYDNFKLTLVVRSDLGMTKGKIAAQCGHATLACYKAAKKINLSLLRAWETSGQAKVALKCDSEETLLELQAMALSLGLPAQTIQDAGRTQIAPGSRTVLGVGPGPAELIDKVTGSLKLLMEAYVTLVATDSYASGALVLAHRLRDLGSKKEIVCLVTPNISSQVQDILSKICTIIQVDTLRSDDYKNLELLGRPELDITFTKIQLWKLTQYNKVVFLDADTYPILNIDQLFERPSFSAAPDAGWPDCFNSGVFVTEPSDAIYHGLCGDQGLLNSFFNSWPASPAHRLPFTFNTTPTSQYGYAPAQNEFGQNIAIVHFIGQNKPWKYQRFADGRVLPLGNTWEEFDKFDNGFQTRPIVPFDESLPNAWANQEIDLDDQRRQIQPMPPVSSITIGQPDWLIKEAERKRQAEEQEQARRREEEQRRQEEENTRREEQERSRKEQEKKAHEQSNSEIHQRHAQPYEHHDYHHQECHNQEEQDYSMIEWDPAHQEPPNTGKLGADIPDLSSFRNVWDQPRNEQTYCWVAPEYHPEPQIMSKPEYSHHKPEEYSPHACYPPIHHESNPPAAREPNPVTYSHHEAEPEPELVNRHHEQHHQEPQKPPSFPWDNKADHFPPPTRIWQDEQPRQQPEEPESSHHYDNHAEKQQHHVELHNRQEEHHQTYHPEYHECHHIEPIKSVQHEEHHEEPREPRSQTSHTHSLSIIVDQHDSQQVEIPIQLLPETVKEKEHNETTFSQQQKKDQLEKDEQPSFAIDAMMSPAAQSKIDEFIASLNADDDQEVSDRDLIPINFKSTSRLTGMFTPSPSGSRTNSRTASRSNSRSGSRRASVSNSRRHSVIVINKSLPSPTKATAIAVADDIITAPTFTLPAEGGIAIQQSQKLFAASSSMFSHKTPYTSAAVTPAVGLTPDEFAADGYFDEQDEHESTLKPDFLNDAQYSLNESLIEPSTRGEWNPFDALNRLKEHSESMVLRQSLQEALFKTAKEQQEKEESADAMSTATKSESIPINKTRKKKHAFKSTWDDEEYDLPSALASGESSPHTPIARRMSSSDLSKEIELEKERHRQQRASLMLAQPQAAVASMLEAELDLSRGTLFKRRYFDATNDQTDLINSSQSITLDTNELIDDKSDDDSPTEFLAFYDNHVIQEAQKRLRALVTGVEIGAASDMPEPIGGPRSSNVSSQKPAHMYQYGEAKEPQPFSLMWDTTSYTSNFGFDKNHKLPIYQSNLIPTEDLAEEIKTLSTGIVVKEDPYAKKHRLAKEEQERKLRVERQRLEQDMSEKEKLKEKESTEVSVKDARLMLDEIKIRLALEKPIEQLTEINANSSESSHVPKITAQKLKEDSDKGSALAKDRINEIRDTLDSSSSAIMEPSPKSDEKITISDDQDLNNIRNETSISIQENIEKKPFTTHHTSSSSITRQSFTSHTYTSTKTSNTISSTKKSNLSLSSSATKKDDYNALL</sequence>
<dbReference type="Proteomes" id="UP000054107">
    <property type="component" value="Unassembled WGS sequence"/>
</dbReference>
<dbReference type="NCBIfam" id="NF003314">
    <property type="entry name" value="PRK04322.1"/>
    <property type="match status" value="1"/>
</dbReference>
<evidence type="ECO:0000256" key="9">
    <source>
        <dbReference type="ARBA" id="ARBA00023211"/>
    </source>
</evidence>
<dbReference type="STRING" id="35722.A0A0B7N8D3"/>
<evidence type="ECO:0000256" key="17">
    <source>
        <dbReference type="SAM" id="MobiDB-lite"/>
    </source>
</evidence>
<feature type="compositionally biased region" description="Basic and acidic residues" evidence="17">
    <location>
        <begin position="1505"/>
        <end position="1514"/>
    </location>
</feature>
<evidence type="ECO:0000256" key="7">
    <source>
        <dbReference type="ARBA" id="ARBA00023056"/>
    </source>
</evidence>
<evidence type="ECO:0000256" key="14">
    <source>
        <dbReference type="ARBA" id="ARBA00052293"/>
    </source>
</evidence>
<organism evidence="18 19">
    <name type="scientific">Parasitella parasitica</name>
    <dbReference type="NCBI Taxonomy" id="35722"/>
    <lineage>
        <taxon>Eukaryota</taxon>
        <taxon>Fungi</taxon>
        <taxon>Fungi incertae sedis</taxon>
        <taxon>Mucoromycota</taxon>
        <taxon>Mucoromycotina</taxon>
        <taxon>Mucoromycetes</taxon>
        <taxon>Mucorales</taxon>
        <taxon>Mucorineae</taxon>
        <taxon>Mucoraceae</taxon>
        <taxon>Parasitella</taxon>
    </lineage>
</organism>
<keyword evidence="7" id="KW-0320">Glycogen biosynthesis</keyword>
<dbReference type="SUPFAM" id="SSF102462">
    <property type="entry name" value="Peptidyl-tRNA hydrolase II"/>
    <property type="match status" value="1"/>
</dbReference>
<feature type="compositionally biased region" description="Basic and acidic residues" evidence="17">
    <location>
        <begin position="599"/>
        <end position="609"/>
    </location>
</feature>
<comment type="function">
    <text evidence="15">Self-glucosylating initiator of glycogen synthesis. It catalyzes the formation of a short alpha (1,4)-glucosyl chain covalently attached via a glucose 1-O-tyrosyl linkage to internal tyrosine residues and these chains act as primers for the elongation reaction catalyzed by glycogen synthase.</text>
</comment>
<dbReference type="GO" id="GO:0004045">
    <property type="term" value="F:peptidyl-tRNA hydrolase activity"/>
    <property type="evidence" value="ECO:0007669"/>
    <property type="project" value="UniProtKB-EC"/>
</dbReference>
<dbReference type="GO" id="GO:0005737">
    <property type="term" value="C:cytoplasm"/>
    <property type="evidence" value="ECO:0007669"/>
    <property type="project" value="UniProtKB-SubCell"/>
</dbReference>
<evidence type="ECO:0000256" key="6">
    <source>
        <dbReference type="ARBA" id="ARBA00022801"/>
    </source>
</evidence>
<accession>A0A0B7N8D3</accession>
<evidence type="ECO:0000256" key="12">
    <source>
        <dbReference type="ARBA" id="ARBA00048707"/>
    </source>
</evidence>
<evidence type="ECO:0000256" key="13">
    <source>
        <dbReference type="ARBA" id="ARBA00050886"/>
    </source>
</evidence>
<evidence type="ECO:0000313" key="18">
    <source>
        <dbReference type="EMBL" id="CEP11683.1"/>
    </source>
</evidence>
<dbReference type="PANTHER" id="PTHR11183">
    <property type="entry name" value="GLYCOGENIN SUBFAMILY MEMBER"/>
    <property type="match status" value="1"/>
</dbReference>
<dbReference type="EMBL" id="LN726747">
    <property type="protein sequence ID" value="CEP11683.1"/>
    <property type="molecule type" value="Genomic_DNA"/>
</dbReference>
<feature type="compositionally biased region" description="Basic and acidic residues" evidence="17">
    <location>
        <begin position="1392"/>
        <end position="1415"/>
    </location>
</feature>
<evidence type="ECO:0000256" key="2">
    <source>
        <dbReference type="ARBA" id="ARBA00004496"/>
    </source>
</evidence>
<feature type="region of interest" description="Disordered" evidence="17">
    <location>
        <begin position="854"/>
        <end position="891"/>
    </location>
</feature>
<comment type="subcellular location">
    <subcellularLocation>
        <location evidence="2">Cytoplasm</location>
    </subcellularLocation>
</comment>
<comment type="catalytic activity">
    <reaction evidence="12">
        <text>an N-acyl-L-alpha-aminoacyl-tRNA + H2O = an N-acyl-L-amino acid + a tRNA + H(+)</text>
        <dbReference type="Rhea" id="RHEA:54448"/>
        <dbReference type="Rhea" id="RHEA-COMP:10123"/>
        <dbReference type="Rhea" id="RHEA-COMP:13883"/>
        <dbReference type="ChEBI" id="CHEBI:15377"/>
        <dbReference type="ChEBI" id="CHEBI:15378"/>
        <dbReference type="ChEBI" id="CHEBI:59874"/>
        <dbReference type="ChEBI" id="CHEBI:78442"/>
        <dbReference type="ChEBI" id="CHEBI:138191"/>
        <dbReference type="EC" id="3.1.1.29"/>
    </reaction>
</comment>
<dbReference type="InterPro" id="IPR029044">
    <property type="entry name" value="Nucleotide-diphossugar_trans"/>
</dbReference>
<feature type="compositionally biased region" description="Basic and acidic residues" evidence="17">
    <location>
        <begin position="679"/>
        <end position="750"/>
    </location>
</feature>
<feature type="region of interest" description="Disordered" evidence="17">
    <location>
        <begin position="1377"/>
        <end position="1441"/>
    </location>
</feature>
<feature type="compositionally biased region" description="Low complexity" evidence="17">
    <location>
        <begin position="1463"/>
        <end position="1504"/>
    </location>
</feature>
<proteinExistence type="inferred from homology"/>
<keyword evidence="4" id="KW-0808">Transferase</keyword>
<evidence type="ECO:0000256" key="11">
    <source>
        <dbReference type="ARBA" id="ARBA00038162"/>
    </source>
</evidence>
<evidence type="ECO:0000256" key="4">
    <source>
        <dbReference type="ARBA" id="ARBA00022679"/>
    </source>
</evidence>
<dbReference type="CDD" id="cd02430">
    <property type="entry name" value="PTH2"/>
    <property type="match status" value="1"/>
</dbReference>
<dbReference type="GO" id="GO:0005978">
    <property type="term" value="P:glycogen biosynthetic process"/>
    <property type="evidence" value="ECO:0007669"/>
    <property type="project" value="UniProtKB-KW"/>
</dbReference>
<keyword evidence="6" id="KW-0378">Hydrolase</keyword>
<comment type="catalytic activity">
    <reaction evidence="13">
        <text>[1,4-alpha-D-glucosyl](n)-L-tyrosyl-[glycogenin] + UDP-alpha-D-glucose = [1,4-alpha-D-glucosyl](n+1)-L-tyrosyl-[glycogenin] + UDP + H(+)</text>
        <dbReference type="Rhea" id="RHEA:56560"/>
        <dbReference type="Rhea" id="RHEA-COMP:14606"/>
        <dbReference type="Rhea" id="RHEA-COMP:14607"/>
        <dbReference type="ChEBI" id="CHEBI:15378"/>
        <dbReference type="ChEBI" id="CHEBI:58223"/>
        <dbReference type="ChEBI" id="CHEBI:58885"/>
        <dbReference type="ChEBI" id="CHEBI:140574"/>
        <dbReference type="EC" id="2.4.1.186"/>
    </reaction>
</comment>